<dbReference type="InterPro" id="IPR018060">
    <property type="entry name" value="HTH_AraC"/>
</dbReference>
<evidence type="ECO:0000259" key="4">
    <source>
        <dbReference type="PROSITE" id="PS01124"/>
    </source>
</evidence>
<dbReference type="Pfam" id="PF12833">
    <property type="entry name" value="HTH_18"/>
    <property type="match status" value="1"/>
</dbReference>
<accession>A0ABT3I3V0</accession>
<keyword evidence="1" id="KW-0805">Transcription regulation</keyword>
<sequence length="269" mass="31731">MRQSKKGEFYGQTNQISHLDGLTLTDTVYTHDRVDWHYHQNAYFTFILEGSVTEGNRKEVYNCTAGDLLFHNWEEPHYNIKPEGFTRGFHLEIEHDWLNDFDLNTFDLQGSINISNPDLKFLLYKIFRETKTDDSFTSLSIQTLLLEILGKMNRIHRFETNKKPNWVSEINLLLNDQFSEQLSLDYLSKTLDVHPVHLSRDFSKYFNSGLAEYIRKLRVQKSLQLISQRKLNFTAIAIECGFSDQSHFIRCFREVNGITPSQFRKILFK</sequence>
<keyword evidence="3" id="KW-0804">Transcription</keyword>
<dbReference type="InterPro" id="IPR009057">
    <property type="entry name" value="Homeodomain-like_sf"/>
</dbReference>
<dbReference type="PROSITE" id="PS01124">
    <property type="entry name" value="HTH_ARAC_FAMILY_2"/>
    <property type="match status" value="1"/>
</dbReference>
<feature type="domain" description="HTH araC/xylS-type" evidence="4">
    <location>
        <begin position="168"/>
        <end position="266"/>
    </location>
</feature>
<proteinExistence type="predicted"/>
<evidence type="ECO:0000256" key="3">
    <source>
        <dbReference type="ARBA" id="ARBA00023163"/>
    </source>
</evidence>
<dbReference type="SUPFAM" id="SSF46689">
    <property type="entry name" value="Homeodomain-like"/>
    <property type="match status" value="1"/>
</dbReference>
<dbReference type="SMART" id="SM00342">
    <property type="entry name" value="HTH_ARAC"/>
    <property type="match status" value="1"/>
</dbReference>
<evidence type="ECO:0000256" key="2">
    <source>
        <dbReference type="ARBA" id="ARBA00023125"/>
    </source>
</evidence>
<evidence type="ECO:0000313" key="6">
    <source>
        <dbReference type="Proteomes" id="UP001163731"/>
    </source>
</evidence>
<dbReference type="InterPro" id="IPR003313">
    <property type="entry name" value="AraC-bd"/>
</dbReference>
<dbReference type="InterPro" id="IPR037923">
    <property type="entry name" value="HTH-like"/>
</dbReference>
<organism evidence="5 6">
    <name type="scientific">Chryseobacterium kimseyorum</name>
    <dbReference type="NCBI Taxonomy" id="2984028"/>
    <lineage>
        <taxon>Bacteria</taxon>
        <taxon>Pseudomonadati</taxon>
        <taxon>Bacteroidota</taxon>
        <taxon>Flavobacteriia</taxon>
        <taxon>Flavobacteriales</taxon>
        <taxon>Weeksellaceae</taxon>
        <taxon>Chryseobacterium group</taxon>
        <taxon>Chryseobacterium</taxon>
    </lineage>
</organism>
<dbReference type="PRINTS" id="PR00032">
    <property type="entry name" value="HTHARAC"/>
</dbReference>
<dbReference type="SUPFAM" id="SSF51215">
    <property type="entry name" value="Regulatory protein AraC"/>
    <property type="match status" value="1"/>
</dbReference>
<name>A0ABT3I3V0_9FLAO</name>
<dbReference type="PANTHER" id="PTHR43280:SF34">
    <property type="entry name" value="ARAC-FAMILY TRANSCRIPTIONAL REGULATOR"/>
    <property type="match status" value="1"/>
</dbReference>
<comment type="caution">
    <text evidence="5">The sequence shown here is derived from an EMBL/GenBank/DDBJ whole genome shotgun (WGS) entry which is preliminary data.</text>
</comment>
<dbReference type="PANTHER" id="PTHR43280">
    <property type="entry name" value="ARAC-FAMILY TRANSCRIPTIONAL REGULATOR"/>
    <property type="match status" value="1"/>
</dbReference>
<dbReference type="RefSeq" id="WP_264751876.1">
    <property type="nucleotide sequence ID" value="NZ_JAPDHW010000027.1"/>
</dbReference>
<dbReference type="PROSITE" id="PS00041">
    <property type="entry name" value="HTH_ARAC_FAMILY_1"/>
    <property type="match status" value="1"/>
</dbReference>
<dbReference type="InterPro" id="IPR018062">
    <property type="entry name" value="HTH_AraC-typ_CS"/>
</dbReference>
<keyword evidence="6" id="KW-1185">Reference proteome</keyword>
<gene>
    <name evidence="5" type="ORF">OMO38_19625</name>
</gene>
<keyword evidence="2" id="KW-0238">DNA-binding</keyword>
<evidence type="ECO:0000256" key="1">
    <source>
        <dbReference type="ARBA" id="ARBA00023015"/>
    </source>
</evidence>
<dbReference type="InterPro" id="IPR020449">
    <property type="entry name" value="Tscrpt_reg_AraC-type_HTH"/>
</dbReference>
<evidence type="ECO:0000313" key="5">
    <source>
        <dbReference type="EMBL" id="MCW3170746.1"/>
    </source>
</evidence>
<dbReference type="EMBL" id="JAPDHW010000027">
    <property type="protein sequence ID" value="MCW3170746.1"/>
    <property type="molecule type" value="Genomic_DNA"/>
</dbReference>
<dbReference type="Proteomes" id="UP001163731">
    <property type="component" value="Unassembled WGS sequence"/>
</dbReference>
<protein>
    <submittedName>
        <fullName evidence="5">AraC family transcriptional regulator</fullName>
    </submittedName>
</protein>
<dbReference type="Gene3D" id="1.10.10.60">
    <property type="entry name" value="Homeodomain-like"/>
    <property type="match status" value="2"/>
</dbReference>
<dbReference type="Pfam" id="PF02311">
    <property type="entry name" value="AraC_binding"/>
    <property type="match status" value="1"/>
</dbReference>
<reference evidence="5" key="1">
    <citation type="submission" date="2022-10" db="EMBL/GenBank/DDBJ databases">
        <title>Chryseobacterium babae sp. nov. isolated from the gut of the beetle Oryctes rhinoceros, and Chryseobacterium kimseyorum sp. nov., isolated from a stick insect rearing cage.</title>
        <authorList>
            <person name="Shelomi M."/>
            <person name="Han C.-J."/>
            <person name="Chen W.-M."/>
            <person name="Chen H.-K."/>
            <person name="Liaw S.-J."/>
            <person name="Muhle E."/>
            <person name="Clermont D."/>
        </authorList>
    </citation>
    <scope>NUCLEOTIDE SEQUENCE</scope>
    <source>
        <strain evidence="5">09-1422</strain>
    </source>
</reference>